<accession>A0A1B9E5K0</accession>
<comment type="caution">
    <text evidence="2">The sequence shown here is derived from an EMBL/GenBank/DDBJ whole genome shotgun (WGS) entry which is preliminary data.</text>
</comment>
<name>A0A1B9E5K0_9FLAO</name>
<sequence length="256" mass="29077">MKKIAAFLLLIMVISCKIKAVSTAATTPASYLKAKTIIDTHYKNQIDYTTLYLKANARFADSKQTQNVTAEIRIKKDEQILVSIRFLGITMAKASITPSSVQYYEKIKGTYFEGDFSSLSAWLGTDLDYNKIQNMLTGEALDDLTKGKYLESLTDQLYRLEAVAKTNTQKTFYIDATDFKVKKQELIQAKEGRMMQILYADTQQFAPYTLPTNVVITSYQNADKAEINLNYNTVSYNEELSFPYSVPNGYNRIIIK</sequence>
<evidence type="ECO:0000313" key="2">
    <source>
        <dbReference type="EMBL" id="OCB77240.1"/>
    </source>
</evidence>
<feature type="chain" id="PRO_5008625307" description="Deoxyuridine 5'-triphosphate nucleotidohydrolase" evidence="1">
    <location>
        <begin position="21"/>
        <end position="256"/>
    </location>
</feature>
<keyword evidence="3" id="KW-1185">Reference proteome</keyword>
<dbReference type="PROSITE" id="PS51257">
    <property type="entry name" value="PROKAR_LIPOPROTEIN"/>
    <property type="match status" value="1"/>
</dbReference>
<protein>
    <recommendedName>
        <fullName evidence="4">Deoxyuridine 5'-triphosphate nucleotidohydrolase</fullName>
    </recommendedName>
</protein>
<proteinExistence type="predicted"/>
<keyword evidence="1" id="KW-0732">Signal</keyword>
<dbReference type="Proteomes" id="UP000093510">
    <property type="component" value="Unassembled WGS sequence"/>
</dbReference>
<dbReference type="RefSeq" id="WP_066332958.1">
    <property type="nucleotide sequence ID" value="NZ_CP017688.1"/>
</dbReference>
<dbReference type="InterPro" id="IPR025634">
    <property type="entry name" value="DUF4292"/>
</dbReference>
<dbReference type="STRING" id="1763534.GCA_001831475_00713"/>
<dbReference type="EMBL" id="LVEP01000017">
    <property type="protein sequence ID" value="OCB77240.1"/>
    <property type="molecule type" value="Genomic_DNA"/>
</dbReference>
<dbReference type="Gene3D" id="2.50.20.10">
    <property type="entry name" value="Lipoprotein localisation LolA/LolB/LppX"/>
    <property type="match status" value="1"/>
</dbReference>
<dbReference type="OrthoDB" id="849114at2"/>
<gene>
    <name evidence="2" type="ORF">LPBF_04365</name>
</gene>
<evidence type="ECO:0000256" key="1">
    <source>
        <dbReference type="SAM" id="SignalP"/>
    </source>
</evidence>
<organism evidence="2 3">
    <name type="scientific">Flavobacterium crassostreae</name>
    <dbReference type="NCBI Taxonomy" id="1763534"/>
    <lineage>
        <taxon>Bacteria</taxon>
        <taxon>Pseudomonadati</taxon>
        <taxon>Bacteroidota</taxon>
        <taxon>Flavobacteriia</taxon>
        <taxon>Flavobacteriales</taxon>
        <taxon>Flavobacteriaceae</taxon>
        <taxon>Flavobacterium</taxon>
    </lineage>
</organism>
<evidence type="ECO:0008006" key="4">
    <source>
        <dbReference type="Google" id="ProtNLM"/>
    </source>
</evidence>
<dbReference type="Pfam" id="PF14125">
    <property type="entry name" value="DUF4292"/>
    <property type="match status" value="1"/>
</dbReference>
<feature type="signal peptide" evidence="1">
    <location>
        <begin position="1"/>
        <end position="20"/>
    </location>
</feature>
<evidence type="ECO:0000313" key="3">
    <source>
        <dbReference type="Proteomes" id="UP000093510"/>
    </source>
</evidence>
<dbReference type="AlphaFoldDB" id="A0A1B9E5K0"/>
<reference evidence="2 3" key="1">
    <citation type="submission" date="2016-03" db="EMBL/GenBank/DDBJ databases">
        <authorList>
            <person name="Ploux O."/>
        </authorList>
    </citation>
    <scope>NUCLEOTIDE SEQUENCE [LARGE SCALE GENOMIC DNA]</scope>
    <source>
        <strain evidence="2 3">LPB0076</strain>
    </source>
</reference>